<dbReference type="AlphaFoldDB" id="A0A448XCB3"/>
<protein>
    <submittedName>
        <fullName evidence="1">Uncharacterized protein</fullName>
    </submittedName>
</protein>
<organism evidence="1 2">
    <name type="scientific">Protopolystoma xenopodis</name>
    <dbReference type="NCBI Taxonomy" id="117903"/>
    <lineage>
        <taxon>Eukaryota</taxon>
        <taxon>Metazoa</taxon>
        <taxon>Spiralia</taxon>
        <taxon>Lophotrochozoa</taxon>
        <taxon>Platyhelminthes</taxon>
        <taxon>Monogenea</taxon>
        <taxon>Polyopisthocotylea</taxon>
        <taxon>Polystomatidea</taxon>
        <taxon>Polystomatidae</taxon>
        <taxon>Protopolystoma</taxon>
    </lineage>
</organism>
<sequence length="91" mass="10461">MGREGNKPSFRYTWARLPSPQTSSLQAHEDGANQLAKRGWVHWLKPMVEAVGEIVRIECTPWQTYTICSLIVIQQPLNLRCKFVKNGNYDT</sequence>
<name>A0A448XCB3_9PLAT</name>
<proteinExistence type="predicted"/>
<dbReference type="EMBL" id="CAAALY010245754">
    <property type="protein sequence ID" value="VEL33423.1"/>
    <property type="molecule type" value="Genomic_DNA"/>
</dbReference>
<accession>A0A448XCB3</accession>
<dbReference type="Proteomes" id="UP000784294">
    <property type="component" value="Unassembled WGS sequence"/>
</dbReference>
<keyword evidence="2" id="KW-1185">Reference proteome</keyword>
<evidence type="ECO:0000313" key="2">
    <source>
        <dbReference type="Proteomes" id="UP000784294"/>
    </source>
</evidence>
<reference evidence="1" key="1">
    <citation type="submission" date="2018-11" db="EMBL/GenBank/DDBJ databases">
        <authorList>
            <consortium name="Pathogen Informatics"/>
        </authorList>
    </citation>
    <scope>NUCLEOTIDE SEQUENCE</scope>
</reference>
<comment type="caution">
    <text evidence="1">The sequence shown here is derived from an EMBL/GenBank/DDBJ whole genome shotgun (WGS) entry which is preliminary data.</text>
</comment>
<gene>
    <name evidence="1" type="ORF">PXEA_LOCUS26863</name>
</gene>
<evidence type="ECO:0000313" key="1">
    <source>
        <dbReference type="EMBL" id="VEL33423.1"/>
    </source>
</evidence>